<evidence type="ECO:0000313" key="1">
    <source>
        <dbReference type="EMBL" id="GBM37399.1"/>
    </source>
</evidence>
<dbReference type="AlphaFoldDB" id="A0A4Y2FAL1"/>
<name>A0A4Y2FAL1_ARAVE</name>
<organism evidence="1 2">
    <name type="scientific">Araneus ventricosus</name>
    <name type="common">Orbweaver spider</name>
    <name type="synonym">Epeira ventricosa</name>
    <dbReference type="NCBI Taxonomy" id="182803"/>
    <lineage>
        <taxon>Eukaryota</taxon>
        <taxon>Metazoa</taxon>
        <taxon>Ecdysozoa</taxon>
        <taxon>Arthropoda</taxon>
        <taxon>Chelicerata</taxon>
        <taxon>Arachnida</taxon>
        <taxon>Araneae</taxon>
        <taxon>Araneomorphae</taxon>
        <taxon>Entelegynae</taxon>
        <taxon>Araneoidea</taxon>
        <taxon>Araneidae</taxon>
        <taxon>Araneus</taxon>
    </lineage>
</organism>
<sequence length="95" mass="10833">MTNINSYAHEELETTSQLRHCLSTAAGRRLSTSTCSEGFMKVVCTPGDQPYMSHFLLVTGLECPRRTHQHVNRASDQRRAVPFIDEYKFILQDDS</sequence>
<dbReference type="EMBL" id="BGPR01000839">
    <property type="protein sequence ID" value="GBM37399.1"/>
    <property type="molecule type" value="Genomic_DNA"/>
</dbReference>
<proteinExistence type="predicted"/>
<gene>
    <name evidence="1" type="ORF">AVEN_28349_1</name>
</gene>
<protein>
    <submittedName>
        <fullName evidence="1">Uncharacterized protein</fullName>
    </submittedName>
</protein>
<keyword evidence="2" id="KW-1185">Reference proteome</keyword>
<accession>A0A4Y2FAL1</accession>
<comment type="caution">
    <text evidence="1">The sequence shown here is derived from an EMBL/GenBank/DDBJ whole genome shotgun (WGS) entry which is preliminary data.</text>
</comment>
<reference evidence="1 2" key="1">
    <citation type="journal article" date="2019" name="Sci. Rep.">
        <title>Orb-weaving spider Araneus ventricosus genome elucidates the spidroin gene catalogue.</title>
        <authorList>
            <person name="Kono N."/>
            <person name="Nakamura H."/>
            <person name="Ohtoshi R."/>
            <person name="Moran D.A.P."/>
            <person name="Shinohara A."/>
            <person name="Yoshida Y."/>
            <person name="Fujiwara M."/>
            <person name="Mori M."/>
            <person name="Tomita M."/>
            <person name="Arakawa K."/>
        </authorList>
    </citation>
    <scope>NUCLEOTIDE SEQUENCE [LARGE SCALE GENOMIC DNA]</scope>
</reference>
<dbReference type="Proteomes" id="UP000499080">
    <property type="component" value="Unassembled WGS sequence"/>
</dbReference>
<evidence type="ECO:0000313" key="2">
    <source>
        <dbReference type="Proteomes" id="UP000499080"/>
    </source>
</evidence>